<protein>
    <submittedName>
        <fullName evidence="1">Uncharacterized protein</fullName>
    </submittedName>
</protein>
<sequence>MSTCRSDSHKVRYSKDSVLQLEDYIVIGVVLMISASIGLYYRFTGGRQKTVEEYFSANKSMSIVPLGIALMVSFVSAIAMLGISAEIYAYGTQFVMHYIGIILATIVVAYFYLPVFFELNAISVYEYLERRFGTAARLATSMANFIQLTLYTGVVLYAPSLALEATTGLSRTTSILLVAVSCVFYSTIGGIKAVLVTDIFQAVLMFGSLVCIIMVADGEIEGGLGNVWDIADQNDRLKFFDFQFDPTLRHTFWCLLSAGFFLFCSLYGVNQVEVQRLLTAKSLNSARKALFLNLPLLIGFGLMTSYCGLVLFAVFKDCDPMKSGAISRNDRIMPYFAALKMSEYPGLTGLFISGVFSASLSTISATLNSLAAIFLEDYLKRIFKKMNKTFPADKATFFGKILATVIGCICIGIAFLAHTLGSLVPVTISIMGAICGPVLGMFTLGMFFERANEKGAIVGMVTAITICMWASFGRPRPLPHPHTSSTDGCDSNIVHSGKAVSFVSHATEPPPDPSSYFYLYRISYMWYSGMGMVICVIVGYLASLIFQAMSSTRPIEPDPSLFTPLIAKKIRKRRADAAKTTSSQVFTLDETTNTTEEVITAETNGTG</sequence>
<evidence type="ECO:0000313" key="2">
    <source>
        <dbReference type="Proteomes" id="UP001239111"/>
    </source>
</evidence>
<accession>A0ACC2PWE3</accession>
<evidence type="ECO:0000313" key="1">
    <source>
        <dbReference type="EMBL" id="KAJ8687268.1"/>
    </source>
</evidence>
<reference evidence="1" key="1">
    <citation type="submission" date="2023-04" db="EMBL/GenBank/DDBJ databases">
        <title>A chromosome-level genome assembly of the parasitoid wasp Eretmocerus hayati.</title>
        <authorList>
            <person name="Zhong Y."/>
            <person name="Liu S."/>
            <person name="Liu Y."/>
        </authorList>
    </citation>
    <scope>NUCLEOTIDE SEQUENCE</scope>
    <source>
        <strain evidence="1">ZJU_SS_LIU_2023</strain>
    </source>
</reference>
<proteinExistence type="predicted"/>
<dbReference type="Proteomes" id="UP001239111">
    <property type="component" value="Chromosome 1"/>
</dbReference>
<gene>
    <name evidence="1" type="ORF">QAD02_023062</name>
</gene>
<keyword evidence="2" id="KW-1185">Reference proteome</keyword>
<organism evidence="1 2">
    <name type="scientific">Eretmocerus hayati</name>
    <dbReference type="NCBI Taxonomy" id="131215"/>
    <lineage>
        <taxon>Eukaryota</taxon>
        <taxon>Metazoa</taxon>
        <taxon>Ecdysozoa</taxon>
        <taxon>Arthropoda</taxon>
        <taxon>Hexapoda</taxon>
        <taxon>Insecta</taxon>
        <taxon>Pterygota</taxon>
        <taxon>Neoptera</taxon>
        <taxon>Endopterygota</taxon>
        <taxon>Hymenoptera</taxon>
        <taxon>Apocrita</taxon>
        <taxon>Proctotrupomorpha</taxon>
        <taxon>Chalcidoidea</taxon>
        <taxon>Aphelinidae</taxon>
        <taxon>Aphelininae</taxon>
        <taxon>Eretmocerus</taxon>
    </lineage>
</organism>
<name>A0ACC2PWE3_9HYME</name>
<comment type="caution">
    <text evidence="1">The sequence shown here is derived from an EMBL/GenBank/DDBJ whole genome shotgun (WGS) entry which is preliminary data.</text>
</comment>
<dbReference type="EMBL" id="CM056741">
    <property type="protein sequence ID" value="KAJ8687268.1"/>
    <property type="molecule type" value="Genomic_DNA"/>
</dbReference>